<dbReference type="OrthoDB" id="6154435at2759"/>
<proteinExistence type="predicted"/>
<evidence type="ECO:0000313" key="2">
    <source>
        <dbReference type="EMBL" id="RUS88294.1"/>
    </source>
</evidence>
<dbReference type="EMBL" id="RQTK01000087">
    <property type="protein sequence ID" value="RUS88294.1"/>
    <property type="molecule type" value="Genomic_DNA"/>
</dbReference>
<feature type="compositionally biased region" description="Polar residues" evidence="1">
    <location>
        <begin position="106"/>
        <end position="115"/>
    </location>
</feature>
<feature type="region of interest" description="Disordered" evidence="1">
    <location>
        <begin position="44"/>
        <end position="208"/>
    </location>
</feature>
<feature type="compositionally biased region" description="Low complexity" evidence="1">
    <location>
        <begin position="169"/>
        <end position="184"/>
    </location>
</feature>
<feature type="compositionally biased region" description="Low complexity" evidence="1">
    <location>
        <begin position="56"/>
        <end position="75"/>
    </location>
</feature>
<accession>A0A3S0ZWB7</accession>
<feature type="compositionally biased region" description="Basic and acidic residues" evidence="1">
    <location>
        <begin position="338"/>
        <end position="355"/>
    </location>
</feature>
<dbReference type="AlphaFoldDB" id="A0A3S0ZWB7"/>
<evidence type="ECO:0000256" key="1">
    <source>
        <dbReference type="SAM" id="MobiDB-lite"/>
    </source>
</evidence>
<protein>
    <submittedName>
        <fullName evidence="2">Uncharacterized protein</fullName>
    </submittedName>
</protein>
<sequence>MTGKKGSLGRSSSLAKLMAQFHRRGSRLSLDSLSDSNWELKEARPTAPTFLTPAAGLDSPGSLDSLDSPGLGQDLTAQDSPSPGGDKKSIPVVRDPLGLSRPSLRPVSTNMLSQSKTRKNGPIKAMQPSLGRGDSINNNNENISSNYYTSDPRMSPAKSSGHQHHHHQQPQQHQQQKSKSSSSSKNRKFKDDMSMAQSQNKEKVTTNPYATIKMWRPVSMAGAHGSGATDGEVYQTFSNFDALRHDPASDLATFARPNGLPPTGDLRNQQQEDFIRKNPKSTSVNDHRSDHSRSPRGNAVSSPPRQVQSPPLSPPFSKPRQVNGFVEIPADYPTDPRGIPERRVSFQNDLRDKGRTSAASSNTSIPPPPPPPPVPLSTPPSLPNGIGGGTRNTNSSSNTRSSHTRPTTDLSSTAPAAMSSLSPLSPVQPA</sequence>
<feature type="region of interest" description="Disordered" evidence="1">
    <location>
        <begin position="275"/>
        <end position="430"/>
    </location>
</feature>
<keyword evidence="3" id="KW-1185">Reference proteome</keyword>
<feature type="compositionally biased region" description="Low complexity" evidence="1">
    <location>
        <begin position="135"/>
        <end position="146"/>
    </location>
</feature>
<feature type="compositionally biased region" description="Low complexity" evidence="1">
    <location>
        <begin position="391"/>
        <end position="430"/>
    </location>
</feature>
<gene>
    <name evidence="2" type="ORF">EGW08_003932</name>
</gene>
<dbReference type="Proteomes" id="UP000271974">
    <property type="component" value="Unassembled WGS sequence"/>
</dbReference>
<comment type="caution">
    <text evidence="2">The sequence shown here is derived from an EMBL/GenBank/DDBJ whole genome shotgun (WGS) entry which is preliminary data.</text>
</comment>
<reference evidence="2 3" key="1">
    <citation type="submission" date="2019-01" db="EMBL/GenBank/DDBJ databases">
        <title>A draft genome assembly of the solar-powered sea slug Elysia chlorotica.</title>
        <authorList>
            <person name="Cai H."/>
            <person name="Li Q."/>
            <person name="Fang X."/>
            <person name="Li J."/>
            <person name="Curtis N.E."/>
            <person name="Altenburger A."/>
            <person name="Shibata T."/>
            <person name="Feng M."/>
            <person name="Maeda T."/>
            <person name="Schwartz J.A."/>
            <person name="Shigenobu S."/>
            <person name="Lundholm N."/>
            <person name="Nishiyama T."/>
            <person name="Yang H."/>
            <person name="Hasebe M."/>
            <person name="Li S."/>
            <person name="Pierce S.K."/>
            <person name="Wang J."/>
        </authorList>
    </citation>
    <scope>NUCLEOTIDE SEQUENCE [LARGE SCALE GENOMIC DNA]</scope>
    <source>
        <strain evidence="2">EC2010</strain>
        <tissue evidence="2">Whole organism of an adult</tissue>
    </source>
</reference>
<evidence type="ECO:0000313" key="3">
    <source>
        <dbReference type="Proteomes" id="UP000271974"/>
    </source>
</evidence>
<organism evidence="2 3">
    <name type="scientific">Elysia chlorotica</name>
    <name type="common">Eastern emerald elysia</name>
    <name type="synonym">Sea slug</name>
    <dbReference type="NCBI Taxonomy" id="188477"/>
    <lineage>
        <taxon>Eukaryota</taxon>
        <taxon>Metazoa</taxon>
        <taxon>Spiralia</taxon>
        <taxon>Lophotrochozoa</taxon>
        <taxon>Mollusca</taxon>
        <taxon>Gastropoda</taxon>
        <taxon>Heterobranchia</taxon>
        <taxon>Euthyneura</taxon>
        <taxon>Panpulmonata</taxon>
        <taxon>Sacoglossa</taxon>
        <taxon>Placobranchoidea</taxon>
        <taxon>Plakobranchidae</taxon>
        <taxon>Elysia</taxon>
    </lineage>
</organism>
<feature type="compositionally biased region" description="Pro residues" evidence="1">
    <location>
        <begin position="365"/>
        <end position="382"/>
    </location>
</feature>
<name>A0A3S0ZWB7_ELYCH</name>
<feature type="compositionally biased region" description="Polar residues" evidence="1">
    <location>
        <begin position="195"/>
        <end position="208"/>
    </location>
</feature>
<feature type="compositionally biased region" description="Low complexity" evidence="1">
    <location>
        <begin position="300"/>
        <end position="310"/>
    </location>
</feature>